<comment type="caution">
    <text evidence="2">The sequence shown here is derived from an EMBL/GenBank/DDBJ whole genome shotgun (WGS) entry which is preliminary data.</text>
</comment>
<proteinExistence type="predicted"/>
<dbReference type="Proteomes" id="UP000828390">
    <property type="component" value="Unassembled WGS sequence"/>
</dbReference>
<dbReference type="AlphaFoldDB" id="A0A9D4KAB8"/>
<sequence>MLTEACDMVGLDDTWVDSQVAGPSHTADSPELVADHLAGAHQKDGADANDNGSDSDSDMSDIIPQYDGATDENGTRLAWFCWVAKVVNMPSCL</sequence>
<evidence type="ECO:0000313" key="3">
    <source>
        <dbReference type="Proteomes" id="UP000828390"/>
    </source>
</evidence>
<name>A0A9D4KAB8_DREPO</name>
<reference evidence="2" key="1">
    <citation type="journal article" date="2019" name="bioRxiv">
        <title>The Genome of the Zebra Mussel, Dreissena polymorpha: A Resource for Invasive Species Research.</title>
        <authorList>
            <person name="McCartney M.A."/>
            <person name="Auch B."/>
            <person name="Kono T."/>
            <person name="Mallez S."/>
            <person name="Zhang Y."/>
            <person name="Obille A."/>
            <person name="Becker A."/>
            <person name="Abrahante J.E."/>
            <person name="Garbe J."/>
            <person name="Badalamenti J.P."/>
            <person name="Herman A."/>
            <person name="Mangelson H."/>
            <person name="Liachko I."/>
            <person name="Sullivan S."/>
            <person name="Sone E.D."/>
            <person name="Koren S."/>
            <person name="Silverstein K.A.T."/>
            <person name="Beckman K.B."/>
            <person name="Gohl D.M."/>
        </authorList>
    </citation>
    <scope>NUCLEOTIDE SEQUENCE</scope>
    <source>
        <strain evidence="2">Duluth1</strain>
        <tissue evidence="2">Whole animal</tissue>
    </source>
</reference>
<protein>
    <submittedName>
        <fullName evidence="2">Uncharacterized protein</fullName>
    </submittedName>
</protein>
<dbReference type="EMBL" id="JAIWYP010000004">
    <property type="protein sequence ID" value="KAH3835834.1"/>
    <property type="molecule type" value="Genomic_DNA"/>
</dbReference>
<evidence type="ECO:0000256" key="1">
    <source>
        <dbReference type="SAM" id="MobiDB-lite"/>
    </source>
</evidence>
<evidence type="ECO:0000313" key="2">
    <source>
        <dbReference type="EMBL" id="KAH3835834.1"/>
    </source>
</evidence>
<organism evidence="2 3">
    <name type="scientific">Dreissena polymorpha</name>
    <name type="common">Zebra mussel</name>
    <name type="synonym">Mytilus polymorpha</name>
    <dbReference type="NCBI Taxonomy" id="45954"/>
    <lineage>
        <taxon>Eukaryota</taxon>
        <taxon>Metazoa</taxon>
        <taxon>Spiralia</taxon>
        <taxon>Lophotrochozoa</taxon>
        <taxon>Mollusca</taxon>
        <taxon>Bivalvia</taxon>
        <taxon>Autobranchia</taxon>
        <taxon>Heteroconchia</taxon>
        <taxon>Euheterodonta</taxon>
        <taxon>Imparidentia</taxon>
        <taxon>Neoheterodontei</taxon>
        <taxon>Myida</taxon>
        <taxon>Dreissenoidea</taxon>
        <taxon>Dreissenidae</taxon>
        <taxon>Dreissena</taxon>
    </lineage>
</organism>
<gene>
    <name evidence="2" type="ORF">DPMN_109200</name>
</gene>
<keyword evidence="3" id="KW-1185">Reference proteome</keyword>
<accession>A0A9D4KAB8</accession>
<feature type="region of interest" description="Disordered" evidence="1">
    <location>
        <begin position="18"/>
        <end position="67"/>
    </location>
</feature>
<reference evidence="2" key="2">
    <citation type="submission" date="2020-11" db="EMBL/GenBank/DDBJ databases">
        <authorList>
            <person name="McCartney M.A."/>
            <person name="Auch B."/>
            <person name="Kono T."/>
            <person name="Mallez S."/>
            <person name="Becker A."/>
            <person name="Gohl D.M."/>
            <person name="Silverstein K.A.T."/>
            <person name="Koren S."/>
            <person name="Bechman K.B."/>
            <person name="Herman A."/>
            <person name="Abrahante J.E."/>
            <person name="Garbe J."/>
        </authorList>
    </citation>
    <scope>NUCLEOTIDE SEQUENCE</scope>
    <source>
        <strain evidence="2">Duluth1</strain>
        <tissue evidence="2">Whole animal</tissue>
    </source>
</reference>